<evidence type="ECO:0000313" key="2">
    <source>
        <dbReference type="EMBL" id="CEG16399.1"/>
    </source>
</evidence>
<dbReference type="AlphaFoldDB" id="A0A0U5FHK4"/>
<gene>
    <name evidence="2" type="ORF">XAC3562_370012</name>
</gene>
<proteinExistence type="predicted"/>
<accession>A0A0U5FHK4</accession>
<evidence type="ECO:0000313" key="3">
    <source>
        <dbReference type="Proteomes" id="UP000052230"/>
    </source>
</evidence>
<reference evidence="2 3" key="1">
    <citation type="submission" date="2014-09" db="EMBL/GenBank/DDBJ databases">
        <authorList>
            <person name="Regsiter A."/>
        </authorList>
    </citation>
    <scope>NUCLEOTIDE SEQUENCE [LARGE SCALE GENOMIC DNA]</scope>
</reference>
<sequence>MPPLSHDAIACSAARRTQHGMPSRKCSYAAMALTADRQLLQQSGIGCQRPSPAARTQVSLRNRRTDRRPTGAFPPSC</sequence>
<dbReference type="Proteomes" id="UP000052230">
    <property type="component" value="Unassembled WGS sequence"/>
</dbReference>
<feature type="region of interest" description="Disordered" evidence="1">
    <location>
        <begin position="45"/>
        <end position="77"/>
    </location>
</feature>
<comment type="caution">
    <text evidence="2">The sequence shown here is derived from an EMBL/GenBank/DDBJ whole genome shotgun (WGS) entry which is preliminary data.</text>
</comment>
<protein>
    <submittedName>
        <fullName evidence="2">Uncharacterized protein</fullName>
    </submittedName>
</protein>
<keyword evidence="3" id="KW-1185">Reference proteome</keyword>
<name>A0A0U5FHK4_XANCI</name>
<evidence type="ECO:0000256" key="1">
    <source>
        <dbReference type="SAM" id="MobiDB-lite"/>
    </source>
</evidence>
<organism evidence="2 3">
    <name type="scientific">Xanthomonas citri pv. citri</name>
    <dbReference type="NCBI Taxonomy" id="611301"/>
    <lineage>
        <taxon>Bacteria</taxon>
        <taxon>Pseudomonadati</taxon>
        <taxon>Pseudomonadota</taxon>
        <taxon>Gammaproteobacteria</taxon>
        <taxon>Lysobacterales</taxon>
        <taxon>Lysobacteraceae</taxon>
        <taxon>Xanthomonas</taxon>
    </lineage>
</organism>
<dbReference type="EMBL" id="CCXZ01000130">
    <property type="protein sequence ID" value="CEG16399.1"/>
    <property type="molecule type" value="Genomic_DNA"/>
</dbReference>